<proteinExistence type="predicted"/>
<gene>
    <name evidence="1" type="ORF">DUE52_31395</name>
</gene>
<keyword evidence="2" id="KW-1185">Reference proteome</keyword>
<dbReference type="EMBL" id="QOWE01000041">
    <property type="protein sequence ID" value="RCR65572.1"/>
    <property type="molecule type" value="Genomic_DNA"/>
</dbReference>
<protein>
    <submittedName>
        <fullName evidence="1">Uncharacterized protein</fullName>
    </submittedName>
</protein>
<accession>A0A368JDF3</accession>
<name>A0A368JDF3_9BACT</name>
<dbReference type="Proteomes" id="UP000253383">
    <property type="component" value="Unassembled WGS sequence"/>
</dbReference>
<comment type="caution">
    <text evidence="1">The sequence shown here is derived from an EMBL/GenBank/DDBJ whole genome shotgun (WGS) entry which is preliminary data.</text>
</comment>
<reference evidence="1 2" key="1">
    <citation type="submission" date="2018-07" db="EMBL/GenBank/DDBJ databases">
        <title>Genome analysis of Larkinella rosea.</title>
        <authorList>
            <person name="Zhou Z."/>
            <person name="Wang G."/>
        </authorList>
    </citation>
    <scope>NUCLEOTIDE SEQUENCE [LARGE SCALE GENOMIC DNA]</scope>
    <source>
        <strain evidence="2">zzj9</strain>
    </source>
</reference>
<evidence type="ECO:0000313" key="2">
    <source>
        <dbReference type="Proteomes" id="UP000253383"/>
    </source>
</evidence>
<sequence>MYENRSFSYIYESGNEVVNSVNGSGDENDWQLLIEKVKQGKFYEYLLQEAVKATGKTNPGADDMSHPEF</sequence>
<organism evidence="1 2">
    <name type="scientific">Larkinella punicea</name>
    <dbReference type="NCBI Taxonomy" id="2315727"/>
    <lineage>
        <taxon>Bacteria</taxon>
        <taxon>Pseudomonadati</taxon>
        <taxon>Bacteroidota</taxon>
        <taxon>Cytophagia</taxon>
        <taxon>Cytophagales</taxon>
        <taxon>Spirosomataceae</taxon>
        <taxon>Larkinella</taxon>
    </lineage>
</organism>
<evidence type="ECO:0000313" key="1">
    <source>
        <dbReference type="EMBL" id="RCR65572.1"/>
    </source>
</evidence>
<dbReference type="AlphaFoldDB" id="A0A368JDF3"/>